<dbReference type="CDD" id="cd01276">
    <property type="entry name" value="PKCI_related"/>
    <property type="match status" value="1"/>
</dbReference>
<feature type="domain" description="HIT" evidence="4">
    <location>
        <begin position="27"/>
        <end position="138"/>
    </location>
</feature>
<organism evidence="5">
    <name type="scientific">Heterosigma akashiwo</name>
    <name type="common">Chromophytic alga</name>
    <name type="synonym">Heterosigma carterae</name>
    <dbReference type="NCBI Taxonomy" id="2829"/>
    <lineage>
        <taxon>Eukaryota</taxon>
        <taxon>Sar</taxon>
        <taxon>Stramenopiles</taxon>
        <taxon>Ochrophyta</taxon>
        <taxon>Raphidophyceae</taxon>
        <taxon>Chattonellales</taxon>
        <taxon>Chattonellaceae</taxon>
        <taxon>Heterosigma</taxon>
    </lineage>
</organism>
<accession>A0A6V2PK39</accession>
<evidence type="ECO:0000259" key="4">
    <source>
        <dbReference type="PROSITE" id="PS51084"/>
    </source>
</evidence>
<evidence type="ECO:0000256" key="2">
    <source>
        <dbReference type="PIRSR" id="PIRSR601310-3"/>
    </source>
</evidence>
<gene>
    <name evidence="5" type="ORF">HAKA00212_LOCUS4754</name>
</gene>
<dbReference type="AlphaFoldDB" id="A0A6V2PK39"/>
<dbReference type="FunFam" id="3.30.428.10:FF:000005">
    <property type="entry name" value="Histidine triad nucleotide-binding protein 1"/>
    <property type="match status" value="1"/>
</dbReference>
<dbReference type="PRINTS" id="PR00332">
    <property type="entry name" value="HISTRIAD"/>
</dbReference>
<dbReference type="Gene3D" id="3.30.428.10">
    <property type="entry name" value="HIT-like"/>
    <property type="match status" value="1"/>
</dbReference>
<name>A0A6V2PK39_HETAK</name>
<dbReference type="SUPFAM" id="SSF54197">
    <property type="entry name" value="HIT-like"/>
    <property type="match status" value="1"/>
</dbReference>
<reference evidence="5" key="1">
    <citation type="submission" date="2021-01" db="EMBL/GenBank/DDBJ databases">
        <authorList>
            <person name="Corre E."/>
            <person name="Pelletier E."/>
            <person name="Niang G."/>
            <person name="Scheremetjew M."/>
            <person name="Finn R."/>
            <person name="Kale V."/>
            <person name="Holt S."/>
            <person name="Cochrane G."/>
            <person name="Meng A."/>
            <person name="Brown T."/>
            <person name="Cohen L."/>
        </authorList>
    </citation>
    <scope>NUCLEOTIDE SEQUENCE</scope>
    <source>
        <strain evidence="5">CCMP3107</strain>
    </source>
</reference>
<dbReference type="InterPro" id="IPR001310">
    <property type="entry name" value="Histidine_triad_HIT"/>
</dbReference>
<dbReference type="GO" id="GO:0003824">
    <property type="term" value="F:catalytic activity"/>
    <property type="evidence" value="ECO:0007669"/>
    <property type="project" value="InterPro"/>
</dbReference>
<dbReference type="PROSITE" id="PS00892">
    <property type="entry name" value="HIT_1"/>
    <property type="match status" value="1"/>
</dbReference>
<sequence>MASDERSDNEMSEMKRAQTSVQTETTIFDKIISKEIPANIIHEDELCIAFHDVNPQAPVHFLVIPKSKDGLNKLSNAREDQKALLGHLLFTAQEVAGKEGLAEGGFRTVINDGRNGCQSVYHLHIHVLGGRQLTWPPG</sequence>
<evidence type="ECO:0000256" key="1">
    <source>
        <dbReference type="PIRSR" id="PIRSR601310-1"/>
    </source>
</evidence>
<dbReference type="InterPro" id="IPR019808">
    <property type="entry name" value="Histidine_triad_CS"/>
</dbReference>
<evidence type="ECO:0000256" key="3">
    <source>
        <dbReference type="PROSITE-ProRule" id="PRU00464"/>
    </source>
</evidence>
<dbReference type="EMBL" id="HBIU01010989">
    <property type="protein sequence ID" value="CAE0626079.1"/>
    <property type="molecule type" value="Transcribed_RNA"/>
</dbReference>
<dbReference type="PANTHER" id="PTHR23089">
    <property type="entry name" value="HISTIDINE TRIAD HIT PROTEIN"/>
    <property type="match status" value="1"/>
</dbReference>
<dbReference type="PROSITE" id="PS51084">
    <property type="entry name" value="HIT_2"/>
    <property type="match status" value="1"/>
</dbReference>
<feature type="short sequence motif" description="Histidine triad motif" evidence="2 3">
    <location>
        <begin position="122"/>
        <end position="126"/>
    </location>
</feature>
<dbReference type="Pfam" id="PF01230">
    <property type="entry name" value="HIT"/>
    <property type="match status" value="1"/>
</dbReference>
<dbReference type="InterPro" id="IPR036265">
    <property type="entry name" value="HIT-like_sf"/>
</dbReference>
<dbReference type="InterPro" id="IPR011146">
    <property type="entry name" value="HIT-like"/>
</dbReference>
<feature type="active site" description="Tele-AMP-histidine intermediate" evidence="1">
    <location>
        <position position="124"/>
    </location>
</feature>
<protein>
    <recommendedName>
        <fullName evidence="4">HIT domain-containing protein</fullName>
    </recommendedName>
</protein>
<evidence type="ECO:0000313" key="5">
    <source>
        <dbReference type="EMBL" id="CAE0626079.1"/>
    </source>
</evidence>
<proteinExistence type="predicted"/>